<comment type="caution">
    <text evidence="2">The sequence shown here is derived from an EMBL/GenBank/DDBJ whole genome shotgun (WGS) entry which is preliminary data.</text>
</comment>
<accession>A0A7J6G422</accession>
<gene>
    <name evidence="2" type="ORF">F8388_025680</name>
</gene>
<protein>
    <submittedName>
        <fullName evidence="2">Uncharacterized protein</fullName>
    </submittedName>
</protein>
<dbReference type="EMBL" id="JAATIP010000084">
    <property type="protein sequence ID" value="KAF4376809.1"/>
    <property type="molecule type" value="Genomic_DNA"/>
</dbReference>
<feature type="coiled-coil region" evidence="1">
    <location>
        <begin position="14"/>
        <end position="41"/>
    </location>
</feature>
<proteinExistence type="predicted"/>
<sequence length="104" mass="12232">MPETTTKSQALDGLEKTKLTVDDLTETLNEMENNVKASDATKKKEKRIHSILIDVFNRFKNTMKETTNQYGWERHRSDLRQKLESHMIESKLKLEATEKEMMMN</sequence>
<dbReference type="AlphaFoldDB" id="A0A7J6G422"/>
<keyword evidence="1" id="KW-0175">Coiled coil</keyword>
<name>A0A7J6G422_CANSA</name>
<dbReference type="Proteomes" id="UP000525078">
    <property type="component" value="Unassembled WGS sequence"/>
</dbReference>
<organism evidence="2 3">
    <name type="scientific">Cannabis sativa</name>
    <name type="common">Hemp</name>
    <name type="synonym">Marijuana</name>
    <dbReference type="NCBI Taxonomy" id="3483"/>
    <lineage>
        <taxon>Eukaryota</taxon>
        <taxon>Viridiplantae</taxon>
        <taxon>Streptophyta</taxon>
        <taxon>Embryophyta</taxon>
        <taxon>Tracheophyta</taxon>
        <taxon>Spermatophyta</taxon>
        <taxon>Magnoliopsida</taxon>
        <taxon>eudicotyledons</taxon>
        <taxon>Gunneridae</taxon>
        <taxon>Pentapetalae</taxon>
        <taxon>rosids</taxon>
        <taxon>fabids</taxon>
        <taxon>Rosales</taxon>
        <taxon>Cannabaceae</taxon>
        <taxon>Cannabis</taxon>
    </lineage>
</organism>
<evidence type="ECO:0000313" key="2">
    <source>
        <dbReference type="EMBL" id="KAF4376809.1"/>
    </source>
</evidence>
<evidence type="ECO:0000256" key="1">
    <source>
        <dbReference type="SAM" id="Coils"/>
    </source>
</evidence>
<evidence type="ECO:0000313" key="3">
    <source>
        <dbReference type="Proteomes" id="UP000525078"/>
    </source>
</evidence>
<reference evidence="2 3" key="1">
    <citation type="journal article" date="2020" name="bioRxiv">
        <title>Sequence and annotation of 42 cannabis genomes reveals extensive copy number variation in cannabinoid synthesis and pathogen resistance genes.</title>
        <authorList>
            <person name="Mckernan K.J."/>
            <person name="Helbert Y."/>
            <person name="Kane L.T."/>
            <person name="Ebling H."/>
            <person name="Zhang L."/>
            <person name="Liu B."/>
            <person name="Eaton Z."/>
            <person name="Mclaughlin S."/>
            <person name="Kingan S."/>
            <person name="Baybayan P."/>
            <person name="Concepcion G."/>
            <person name="Jordan M."/>
            <person name="Riva A."/>
            <person name="Barbazuk W."/>
            <person name="Harkins T."/>
        </authorList>
    </citation>
    <scope>NUCLEOTIDE SEQUENCE [LARGE SCALE GENOMIC DNA]</scope>
    <source>
        <strain evidence="3">cv. Jamaican Lion 4</strain>
        <tissue evidence="2">Leaf</tissue>
    </source>
</reference>